<feature type="transmembrane region" description="Helical" evidence="3">
    <location>
        <begin position="216"/>
        <end position="237"/>
    </location>
</feature>
<dbReference type="SUPFAM" id="SSF55811">
    <property type="entry name" value="Nudix"/>
    <property type="match status" value="1"/>
</dbReference>
<feature type="transmembrane region" description="Helical" evidence="3">
    <location>
        <begin position="377"/>
        <end position="399"/>
    </location>
</feature>
<feature type="transmembrane region" description="Helical" evidence="3">
    <location>
        <begin position="290"/>
        <end position="308"/>
    </location>
</feature>
<dbReference type="InterPro" id="IPR036938">
    <property type="entry name" value="PAP2/HPO_sf"/>
</dbReference>
<dbReference type="InterPro" id="IPR015797">
    <property type="entry name" value="NUDIX_hydrolase-like_dom_sf"/>
</dbReference>
<organism evidence="5 6">
    <name type="scientific">Enterovibrio norvegicus</name>
    <dbReference type="NCBI Taxonomy" id="188144"/>
    <lineage>
        <taxon>Bacteria</taxon>
        <taxon>Pseudomonadati</taxon>
        <taxon>Pseudomonadota</taxon>
        <taxon>Gammaproteobacteria</taxon>
        <taxon>Vibrionales</taxon>
        <taxon>Vibrionaceae</taxon>
        <taxon>Enterovibrio</taxon>
    </lineage>
</organism>
<feature type="transmembrane region" description="Helical" evidence="3">
    <location>
        <begin position="405"/>
        <end position="425"/>
    </location>
</feature>
<reference evidence="5 6" key="1">
    <citation type="submission" date="2024-06" db="EMBL/GenBank/DDBJ databases">
        <authorList>
            <person name="Steensen K."/>
            <person name="Seneca J."/>
            <person name="Bartlau N."/>
            <person name="Yu A.X."/>
            <person name="Polz M.F."/>
        </authorList>
    </citation>
    <scope>NUCLEOTIDE SEQUENCE [LARGE SCALE GENOMIC DNA]</scope>
    <source>
        <strain evidence="5 6">1F260</strain>
    </source>
</reference>
<dbReference type="Gene3D" id="3.90.79.10">
    <property type="entry name" value="Nucleoside Triphosphate Pyrophosphohydrolase"/>
    <property type="match status" value="1"/>
</dbReference>
<evidence type="ECO:0000256" key="3">
    <source>
        <dbReference type="SAM" id="Phobius"/>
    </source>
</evidence>
<feature type="transmembrane region" description="Helical" evidence="3">
    <location>
        <begin position="346"/>
        <end position="365"/>
    </location>
</feature>
<sequence>MRIIKDTFTVKMLKLLIGLGVMFSAFVGAEPAKNSINSTLPIEAADCLVVDKDKHILMIEEAISGKFSIPGGSIIGDESPEVAAKRETFEETGLVVNVGKQIARTYNSALYACELATPARFYMDQNGQRIVMVWTAPHFGKEVTRVLLKQDNKAMRSNYRFPEHKWQFPNWVPEVTPSAFVFSPGEIGTLIPFYESQLIMLQEWHNSISSNGLTLFLSKIVILIGCVFSPLFFLLTLPLIRSYHGHRALLIYGAGMLTMATFTLILSTVIVVPRPYFIDPVFGVHNTLGYTLPSTMVTLTTMLFGWVWMTSKTAEKQRKYRWLIAVCGVVSILFVSLKVLLLGEHYPTDVLVGIALGVAGTFGLHHVRKWRFTDRRYVLISARFWIAAFAVTAVIGGAIHKPHIIYLSAICLGVYSALMWLKFFPVYVSPIKRHVQLTFFSLLSMGVLAIVGVDHWLTARYAVNTVIVAVHCGASWSIAVWLLVVAPRVLPNVLKI</sequence>
<evidence type="ECO:0000259" key="4">
    <source>
        <dbReference type="PROSITE" id="PS51462"/>
    </source>
</evidence>
<keyword evidence="3" id="KW-0812">Transmembrane</keyword>
<evidence type="ECO:0000313" key="5">
    <source>
        <dbReference type="EMBL" id="MEZ8082226.1"/>
    </source>
</evidence>
<gene>
    <name evidence="5" type="ORF">ACED35_13960</name>
</gene>
<dbReference type="InterPro" id="IPR000086">
    <property type="entry name" value="NUDIX_hydrolase_dom"/>
</dbReference>
<dbReference type="EMBL" id="JBGONM010000031">
    <property type="protein sequence ID" value="MEZ8082226.1"/>
    <property type="molecule type" value="Genomic_DNA"/>
</dbReference>
<feature type="transmembrane region" description="Helical" evidence="3">
    <location>
        <begin position="463"/>
        <end position="486"/>
    </location>
</feature>
<keyword evidence="2" id="KW-0378">Hydrolase</keyword>
<feature type="transmembrane region" description="Helical" evidence="3">
    <location>
        <begin position="249"/>
        <end position="270"/>
    </location>
</feature>
<dbReference type="PROSITE" id="PS51462">
    <property type="entry name" value="NUDIX"/>
    <property type="match status" value="1"/>
</dbReference>
<keyword evidence="6" id="KW-1185">Reference proteome</keyword>
<dbReference type="CDD" id="cd02883">
    <property type="entry name" value="NUDIX_Hydrolase"/>
    <property type="match status" value="1"/>
</dbReference>
<evidence type="ECO:0000313" key="6">
    <source>
        <dbReference type="Proteomes" id="UP001569154"/>
    </source>
</evidence>
<name>A0ABV4L6D4_9GAMM</name>
<evidence type="ECO:0000256" key="1">
    <source>
        <dbReference type="ARBA" id="ARBA00001946"/>
    </source>
</evidence>
<protein>
    <submittedName>
        <fullName evidence="5">NUDIX domain-containing protein</fullName>
    </submittedName>
</protein>
<feature type="transmembrane region" description="Helical" evidence="3">
    <location>
        <begin position="437"/>
        <end position="457"/>
    </location>
</feature>
<keyword evidence="3" id="KW-0472">Membrane</keyword>
<dbReference type="Pfam" id="PF01569">
    <property type="entry name" value="PAP2"/>
    <property type="match status" value="1"/>
</dbReference>
<dbReference type="Proteomes" id="UP001569154">
    <property type="component" value="Unassembled WGS sequence"/>
</dbReference>
<comment type="caution">
    <text evidence="5">The sequence shown here is derived from an EMBL/GenBank/DDBJ whole genome shotgun (WGS) entry which is preliminary data.</text>
</comment>
<dbReference type="InterPro" id="IPR020084">
    <property type="entry name" value="NUDIX_hydrolase_CS"/>
</dbReference>
<feature type="domain" description="Nudix hydrolase" evidence="4">
    <location>
        <begin position="40"/>
        <end position="204"/>
    </location>
</feature>
<dbReference type="PANTHER" id="PTHR43046:SF14">
    <property type="entry name" value="MUTT_NUDIX FAMILY PROTEIN"/>
    <property type="match status" value="1"/>
</dbReference>
<dbReference type="Pfam" id="PF00293">
    <property type="entry name" value="NUDIX"/>
    <property type="match status" value="1"/>
</dbReference>
<dbReference type="RefSeq" id="WP_241810439.1">
    <property type="nucleotide sequence ID" value="NZ_AJYG02000047.1"/>
</dbReference>
<dbReference type="PROSITE" id="PS00893">
    <property type="entry name" value="NUDIX_BOX"/>
    <property type="match status" value="1"/>
</dbReference>
<dbReference type="Gene3D" id="1.20.144.10">
    <property type="entry name" value="Phosphatidic acid phosphatase type 2/haloperoxidase"/>
    <property type="match status" value="1"/>
</dbReference>
<accession>A0ABV4L6D4</accession>
<dbReference type="PANTHER" id="PTHR43046">
    <property type="entry name" value="GDP-MANNOSE MANNOSYL HYDROLASE"/>
    <property type="match status" value="1"/>
</dbReference>
<feature type="transmembrane region" description="Helical" evidence="3">
    <location>
        <begin position="320"/>
        <end position="340"/>
    </location>
</feature>
<proteinExistence type="predicted"/>
<comment type="cofactor">
    <cofactor evidence="1">
        <name>Mg(2+)</name>
        <dbReference type="ChEBI" id="CHEBI:18420"/>
    </cofactor>
</comment>
<dbReference type="SUPFAM" id="SSF48317">
    <property type="entry name" value="Acid phosphatase/Vanadium-dependent haloperoxidase"/>
    <property type="match status" value="1"/>
</dbReference>
<dbReference type="InterPro" id="IPR000326">
    <property type="entry name" value="PAP2/HPO"/>
</dbReference>
<evidence type="ECO:0000256" key="2">
    <source>
        <dbReference type="ARBA" id="ARBA00022801"/>
    </source>
</evidence>
<keyword evidence="3" id="KW-1133">Transmembrane helix</keyword>